<evidence type="ECO:0000256" key="1">
    <source>
        <dbReference type="SAM" id="Phobius"/>
    </source>
</evidence>
<gene>
    <name evidence="2" type="ORF">CHM34_17585</name>
</gene>
<keyword evidence="1" id="KW-1133">Transmembrane helix</keyword>
<dbReference type="RefSeq" id="WP_094265927.1">
    <property type="nucleotide sequence ID" value="NZ_NOWF01000016.1"/>
</dbReference>
<comment type="caution">
    <text evidence="2">The sequence shown here is derived from an EMBL/GenBank/DDBJ whole genome shotgun (WGS) entry which is preliminary data.</text>
</comment>
<protein>
    <recommendedName>
        <fullName evidence="4">Fimbrial assembly protein</fullName>
    </recommendedName>
</protein>
<evidence type="ECO:0000313" key="3">
    <source>
        <dbReference type="Proteomes" id="UP000215459"/>
    </source>
</evidence>
<keyword evidence="3" id="KW-1185">Reference proteome</keyword>
<keyword evidence="1" id="KW-0472">Membrane</keyword>
<feature type="transmembrane region" description="Helical" evidence="1">
    <location>
        <begin position="12"/>
        <end position="37"/>
    </location>
</feature>
<dbReference type="OrthoDB" id="2989143at2"/>
<proteinExistence type="predicted"/>
<keyword evidence="1" id="KW-0812">Transmembrane</keyword>
<evidence type="ECO:0000313" key="2">
    <source>
        <dbReference type="EMBL" id="OYD06205.1"/>
    </source>
</evidence>
<sequence>MNFMPPQPAGRRFFTLGLIVILLWLVHFAFFAFWIYLEQVQQETRLQKAHDQVQSERMEAQDQVQKHEQFMKRYGPAITYREAAQDLRKNRVSWSQAIGIVNKNLPSGVSLIRAEGKGSRFDGWVVFSSPSEAAAFLKDLKKDPRAKDVYLDCMGRRCNDETTPNPLEGEAQIVHFHFRFLSSVKTGGE</sequence>
<accession>A0A235B3K1</accession>
<dbReference type="Proteomes" id="UP000215459">
    <property type="component" value="Unassembled WGS sequence"/>
</dbReference>
<organism evidence="2 3">
    <name type="scientific">Paludifilum halophilum</name>
    <dbReference type="NCBI Taxonomy" id="1642702"/>
    <lineage>
        <taxon>Bacteria</taxon>
        <taxon>Bacillati</taxon>
        <taxon>Bacillota</taxon>
        <taxon>Bacilli</taxon>
        <taxon>Bacillales</taxon>
        <taxon>Thermoactinomycetaceae</taxon>
        <taxon>Paludifilum</taxon>
    </lineage>
</organism>
<evidence type="ECO:0008006" key="4">
    <source>
        <dbReference type="Google" id="ProtNLM"/>
    </source>
</evidence>
<dbReference type="AlphaFoldDB" id="A0A235B3K1"/>
<dbReference type="EMBL" id="NOWF01000016">
    <property type="protein sequence ID" value="OYD06205.1"/>
    <property type="molecule type" value="Genomic_DNA"/>
</dbReference>
<name>A0A235B3K1_9BACL</name>
<reference evidence="2 3" key="1">
    <citation type="submission" date="2017-07" db="EMBL/GenBank/DDBJ databases">
        <title>The genome sequence of Paludifilum halophilum highlights mechanisms for microbial adaptation to high salt environemnts.</title>
        <authorList>
            <person name="Belbahri L."/>
        </authorList>
    </citation>
    <scope>NUCLEOTIDE SEQUENCE [LARGE SCALE GENOMIC DNA]</scope>
    <source>
        <strain evidence="2 3">DSM 102817</strain>
    </source>
</reference>